<dbReference type="EMBL" id="CM001441">
    <property type="protein sequence ID" value="EHQ91146.1"/>
    <property type="molecule type" value="Genomic_DNA"/>
</dbReference>
<feature type="signal peptide" evidence="1">
    <location>
        <begin position="1"/>
        <end position="29"/>
    </location>
</feature>
<feature type="chain" id="PRO_5039025479" evidence="1">
    <location>
        <begin position="30"/>
        <end position="295"/>
    </location>
</feature>
<dbReference type="RefSeq" id="WP_007785926.1">
    <property type="nucleotide sequence ID" value="NZ_CM001441.1"/>
</dbReference>
<proteinExistence type="predicted"/>
<name>H5XXE0_9FIRM</name>
<evidence type="ECO:0000256" key="1">
    <source>
        <dbReference type="SAM" id="SignalP"/>
    </source>
</evidence>
<dbReference type="HOGENOM" id="CLU_958574_0_0_9"/>
<organism evidence="2 3">
    <name type="scientific">Desulfosporosinus youngiae DSM 17734</name>
    <dbReference type="NCBI Taxonomy" id="768710"/>
    <lineage>
        <taxon>Bacteria</taxon>
        <taxon>Bacillati</taxon>
        <taxon>Bacillota</taxon>
        <taxon>Clostridia</taxon>
        <taxon>Eubacteriales</taxon>
        <taxon>Desulfitobacteriaceae</taxon>
        <taxon>Desulfosporosinus</taxon>
    </lineage>
</organism>
<protein>
    <submittedName>
        <fullName evidence="2">Uncharacterized protein</fullName>
    </submittedName>
</protein>
<dbReference type="Proteomes" id="UP000005104">
    <property type="component" value="Chromosome"/>
</dbReference>
<reference evidence="2 3" key="1">
    <citation type="submission" date="2011-11" db="EMBL/GenBank/DDBJ databases">
        <title>The Noncontiguous Finished genome of Desulfosporosinus youngiae DSM 17734.</title>
        <authorList>
            <consortium name="US DOE Joint Genome Institute (JGI-PGF)"/>
            <person name="Lucas S."/>
            <person name="Han J."/>
            <person name="Lapidus A."/>
            <person name="Cheng J.-F."/>
            <person name="Goodwin L."/>
            <person name="Pitluck S."/>
            <person name="Peters L."/>
            <person name="Ovchinnikova G."/>
            <person name="Lu M."/>
            <person name="Land M.L."/>
            <person name="Hauser L."/>
            <person name="Pester M."/>
            <person name="Spring S."/>
            <person name="Ollivier B."/>
            <person name="Rattei T."/>
            <person name="Klenk H.-P."/>
            <person name="Wagner M."/>
            <person name="Loy A."/>
            <person name="Woyke T.J."/>
        </authorList>
    </citation>
    <scope>NUCLEOTIDE SEQUENCE [LARGE SCALE GENOMIC DNA]</scope>
    <source>
        <strain evidence="2 3">DSM 17734</strain>
    </source>
</reference>
<dbReference type="AlphaFoldDB" id="H5XXE0"/>
<gene>
    <name evidence="2" type="ORF">DesyoDRAFT_4187</name>
</gene>
<dbReference type="OrthoDB" id="1796742at2"/>
<sequence length="295" mass="31550">MTKFRTIANKTWVFAAATALIIGSSSAMAYALSPDVPTNALNNAAPITAPVTQTNQGQASNAGVLPNYTVIDLSKSVNDRKALIEQKLSMIESITPEQIEEKCKAILANMIPGEKDISAQQAAAEAESILKKAYGVDFQGYTAEASFSRSSVPNSDNWTVIFRSPEEMQNKDRKDVKSYLAGVDSVNGTILNLSSYDRNFTENNNNDKNLGDPEWKNKAEEAIAKLMAENVSITGSKVVSATPAGGVSVVCELSDGSACAVRLTGEDKDMAAYVYFPNGYDGSFDYNPPTTDGVG</sequence>
<evidence type="ECO:0000313" key="3">
    <source>
        <dbReference type="Proteomes" id="UP000005104"/>
    </source>
</evidence>
<dbReference type="eggNOG" id="ENOG5033W01">
    <property type="taxonomic scope" value="Bacteria"/>
</dbReference>
<keyword evidence="1" id="KW-0732">Signal</keyword>
<keyword evidence="3" id="KW-1185">Reference proteome</keyword>
<evidence type="ECO:0000313" key="2">
    <source>
        <dbReference type="EMBL" id="EHQ91146.1"/>
    </source>
</evidence>
<accession>H5XXE0</accession>
<dbReference type="STRING" id="768710.DesyoDRAFT_4187"/>